<dbReference type="Pfam" id="PF00753">
    <property type="entry name" value="Lactamase_B"/>
    <property type="match status" value="1"/>
</dbReference>
<keyword evidence="3" id="KW-0378">Hydrolase</keyword>
<dbReference type="InterPro" id="IPR051453">
    <property type="entry name" value="MBL_Glyoxalase_II"/>
</dbReference>
<evidence type="ECO:0000313" key="6">
    <source>
        <dbReference type="EMBL" id="HIU42438.1"/>
    </source>
</evidence>
<name>A0A9D1ISD6_9FIRM</name>
<reference evidence="6" key="1">
    <citation type="submission" date="2020-10" db="EMBL/GenBank/DDBJ databases">
        <authorList>
            <person name="Gilroy R."/>
        </authorList>
    </citation>
    <scope>NUCLEOTIDE SEQUENCE</scope>
    <source>
        <strain evidence="6">4509</strain>
    </source>
</reference>
<dbReference type="GO" id="GO:0046872">
    <property type="term" value="F:metal ion binding"/>
    <property type="evidence" value="ECO:0007669"/>
    <property type="project" value="UniProtKB-KW"/>
</dbReference>
<dbReference type="SMART" id="SM00849">
    <property type="entry name" value="Lactamase_B"/>
    <property type="match status" value="1"/>
</dbReference>
<organism evidence="6 7">
    <name type="scientific">Candidatus Egerieicola faecale</name>
    <dbReference type="NCBI Taxonomy" id="2840774"/>
    <lineage>
        <taxon>Bacteria</taxon>
        <taxon>Bacillati</taxon>
        <taxon>Bacillota</taxon>
        <taxon>Clostridia</taxon>
        <taxon>Eubacteriales</taxon>
        <taxon>Oscillospiraceae</taxon>
        <taxon>Oscillospiraceae incertae sedis</taxon>
        <taxon>Candidatus Egerieicola</taxon>
    </lineage>
</organism>
<reference evidence="6" key="2">
    <citation type="journal article" date="2021" name="PeerJ">
        <title>Extensive microbial diversity within the chicken gut microbiome revealed by metagenomics and culture.</title>
        <authorList>
            <person name="Gilroy R."/>
            <person name="Ravi A."/>
            <person name="Getino M."/>
            <person name="Pursley I."/>
            <person name="Horton D.L."/>
            <person name="Alikhan N.F."/>
            <person name="Baker D."/>
            <person name="Gharbi K."/>
            <person name="Hall N."/>
            <person name="Watson M."/>
            <person name="Adriaenssens E.M."/>
            <person name="Foster-Nyarko E."/>
            <person name="Jarju S."/>
            <person name="Secka A."/>
            <person name="Antonio M."/>
            <person name="Oren A."/>
            <person name="Chaudhuri R.R."/>
            <person name="La Ragione R."/>
            <person name="Hildebrand F."/>
            <person name="Pallen M.J."/>
        </authorList>
    </citation>
    <scope>NUCLEOTIDE SEQUENCE</scope>
    <source>
        <strain evidence="6">4509</strain>
    </source>
</reference>
<evidence type="ECO:0000313" key="7">
    <source>
        <dbReference type="Proteomes" id="UP000824082"/>
    </source>
</evidence>
<dbReference type="PANTHER" id="PTHR46233">
    <property type="entry name" value="HYDROXYACYLGLUTATHIONE HYDROLASE GLOC"/>
    <property type="match status" value="1"/>
</dbReference>
<comment type="cofactor">
    <cofactor evidence="1">
        <name>Zn(2+)</name>
        <dbReference type="ChEBI" id="CHEBI:29105"/>
    </cofactor>
</comment>
<evidence type="ECO:0000256" key="1">
    <source>
        <dbReference type="ARBA" id="ARBA00001947"/>
    </source>
</evidence>
<evidence type="ECO:0000256" key="3">
    <source>
        <dbReference type="ARBA" id="ARBA00022801"/>
    </source>
</evidence>
<sequence length="212" mass="23736">MEILATKLGMIQTNCYLVGTEQKNAVIIDPGDNAQKILSLLEEKGWTLQKILLTHGHFDHAMAVNDLVDATGAQVYIHKEDQELITDPTKFYVFHQPFGEFRPISAISLEDGDDVTQDELTFHCIHTPGHTKGSCVYLCGNTMFSGDTLFAGSCGRTDFYGGSHAQIVQSLHKLADLEGNYRVLPGHEEETTLDYERKTNPYLGRISYDDFF</sequence>
<dbReference type="Gene3D" id="3.60.15.10">
    <property type="entry name" value="Ribonuclease Z/Hydroxyacylglutathione hydrolase-like"/>
    <property type="match status" value="1"/>
</dbReference>
<keyword evidence="4" id="KW-0862">Zinc</keyword>
<dbReference type="SUPFAM" id="SSF56281">
    <property type="entry name" value="Metallo-hydrolase/oxidoreductase"/>
    <property type="match status" value="1"/>
</dbReference>
<accession>A0A9D1ISD6</accession>
<dbReference type="GO" id="GO:0016787">
    <property type="term" value="F:hydrolase activity"/>
    <property type="evidence" value="ECO:0007669"/>
    <property type="project" value="UniProtKB-KW"/>
</dbReference>
<dbReference type="InterPro" id="IPR001279">
    <property type="entry name" value="Metallo-B-lactamas"/>
</dbReference>
<keyword evidence="2" id="KW-0479">Metal-binding</keyword>
<dbReference type="EMBL" id="DVMX01000147">
    <property type="protein sequence ID" value="HIU42438.1"/>
    <property type="molecule type" value="Genomic_DNA"/>
</dbReference>
<dbReference type="CDD" id="cd06262">
    <property type="entry name" value="metallo-hydrolase-like_MBL-fold"/>
    <property type="match status" value="1"/>
</dbReference>
<dbReference type="Proteomes" id="UP000824082">
    <property type="component" value="Unassembled WGS sequence"/>
</dbReference>
<gene>
    <name evidence="6" type="ORF">IAD19_07805</name>
</gene>
<dbReference type="InterPro" id="IPR036866">
    <property type="entry name" value="RibonucZ/Hydroxyglut_hydro"/>
</dbReference>
<proteinExistence type="predicted"/>
<comment type="caution">
    <text evidence="6">The sequence shown here is derived from an EMBL/GenBank/DDBJ whole genome shotgun (WGS) entry which is preliminary data.</text>
</comment>
<evidence type="ECO:0000256" key="4">
    <source>
        <dbReference type="ARBA" id="ARBA00022833"/>
    </source>
</evidence>
<feature type="domain" description="Metallo-beta-lactamase" evidence="5">
    <location>
        <begin position="12"/>
        <end position="187"/>
    </location>
</feature>
<protein>
    <submittedName>
        <fullName evidence="6">MBL fold metallo-hydrolase</fullName>
    </submittedName>
</protein>
<evidence type="ECO:0000256" key="2">
    <source>
        <dbReference type="ARBA" id="ARBA00022723"/>
    </source>
</evidence>
<dbReference type="AlphaFoldDB" id="A0A9D1ISD6"/>
<dbReference type="PANTHER" id="PTHR46233:SF3">
    <property type="entry name" value="HYDROXYACYLGLUTATHIONE HYDROLASE GLOC"/>
    <property type="match status" value="1"/>
</dbReference>
<evidence type="ECO:0000259" key="5">
    <source>
        <dbReference type="SMART" id="SM00849"/>
    </source>
</evidence>